<dbReference type="RefSeq" id="WP_006258082.1">
    <property type="nucleotide sequence ID" value="NZ_KE161016.1"/>
</dbReference>
<organism evidence="1 2">
    <name type="scientific">Myroides odoratimimus CCUG 10230</name>
    <dbReference type="NCBI Taxonomy" id="883150"/>
    <lineage>
        <taxon>Bacteria</taxon>
        <taxon>Pseudomonadati</taxon>
        <taxon>Bacteroidota</taxon>
        <taxon>Flavobacteriia</taxon>
        <taxon>Flavobacteriales</taxon>
        <taxon>Flavobacteriaceae</taxon>
        <taxon>Myroides</taxon>
    </lineage>
</organism>
<proteinExistence type="predicted"/>
<reference evidence="1" key="1">
    <citation type="submission" date="2012-07" db="EMBL/GenBank/DDBJ databases">
        <title>The Genome Sequence of Myroides odoratimimus CCUG 10230.</title>
        <authorList>
            <consortium name="The Broad Institute Genome Sequencing Platform"/>
            <person name="Earl A."/>
            <person name="Ward D."/>
            <person name="Feldgarden M."/>
            <person name="Gevers D."/>
            <person name="Huys G."/>
            <person name="Walker B."/>
            <person name="Young S.K."/>
            <person name="Zeng Q."/>
            <person name="Gargeya S."/>
            <person name="Fitzgerald M."/>
            <person name="Haas B."/>
            <person name="Abouelleil A."/>
            <person name="Alvarado L."/>
            <person name="Arachchi H.M."/>
            <person name="Berlin A.M."/>
            <person name="Chapman S.B."/>
            <person name="Goldberg J."/>
            <person name="Griggs A."/>
            <person name="Gujja S."/>
            <person name="Hansen M."/>
            <person name="Howarth C."/>
            <person name="Imamovic A."/>
            <person name="Larimer J."/>
            <person name="McCowen C."/>
            <person name="Montmayeur A."/>
            <person name="Murphy C."/>
            <person name="Neiman D."/>
            <person name="Pearson M."/>
            <person name="Priest M."/>
            <person name="Roberts A."/>
            <person name="Saif S."/>
            <person name="Shea T."/>
            <person name="Sisk P."/>
            <person name="Sykes S."/>
            <person name="Wortman J."/>
            <person name="Nusbaum C."/>
            <person name="Birren B."/>
        </authorList>
    </citation>
    <scope>NUCLEOTIDE SEQUENCE [LARGE SCALE GENOMIC DNA]</scope>
    <source>
        <strain evidence="1">CCUG 10230</strain>
    </source>
</reference>
<sequence length="80" mass="9426">MTAQELKSIAENALEQQYKGLISNLEECAKQGKNICFTEELPDILLDKLILKGYRITPVVKYKYSFLFQKKKVKYYKIQF</sequence>
<keyword evidence="2" id="KW-1185">Reference proteome</keyword>
<name>A0ABN0EAZ8_9FLAO</name>
<protein>
    <submittedName>
        <fullName evidence="1">Uncharacterized protein</fullName>
    </submittedName>
</protein>
<evidence type="ECO:0000313" key="2">
    <source>
        <dbReference type="Proteomes" id="UP000005402"/>
    </source>
</evidence>
<evidence type="ECO:0000313" key="1">
    <source>
        <dbReference type="EMBL" id="EHO10221.1"/>
    </source>
</evidence>
<dbReference type="Proteomes" id="UP000005402">
    <property type="component" value="Unassembled WGS sequence"/>
</dbReference>
<comment type="caution">
    <text evidence="1">The sequence shown here is derived from an EMBL/GenBank/DDBJ whole genome shotgun (WGS) entry which is preliminary data.</text>
</comment>
<dbReference type="EMBL" id="AGEC02000019">
    <property type="protein sequence ID" value="EHO10221.1"/>
    <property type="molecule type" value="Genomic_DNA"/>
</dbReference>
<gene>
    <name evidence="1" type="ORF">HMPREF9712_01326</name>
</gene>
<accession>A0ABN0EAZ8</accession>